<protein>
    <submittedName>
        <fullName evidence="2">Uncharacterized protein</fullName>
    </submittedName>
</protein>
<accession>M0AIW9</accession>
<dbReference type="eggNOG" id="arCOG14100">
    <property type="taxonomic scope" value="Archaea"/>
</dbReference>
<dbReference type="AlphaFoldDB" id="M0AIW9"/>
<comment type="caution">
    <text evidence="2">The sequence shown here is derived from an EMBL/GenBank/DDBJ whole genome shotgun (WGS) entry which is preliminary data.</text>
</comment>
<evidence type="ECO:0000313" key="2">
    <source>
        <dbReference type="EMBL" id="ELY97353.1"/>
    </source>
</evidence>
<evidence type="ECO:0000313" key="3">
    <source>
        <dbReference type="Proteomes" id="UP000011554"/>
    </source>
</evidence>
<dbReference type="Pfam" id="PF13289">
    <property type="entry name" value="SIR2_2"/>
    <property type="match status" value="1"/>
</dbReference>
<dbReference type="EMBL" id="AOIO01000041">
    <property type="protein sequence ID" value="ELY97353.1"/>
    <property type="molecule type" value="Genomic_DNA"/>
</dbReference>
<dbReference type="Proteomes" id="UP000011554">
    <property type="component" value="Unassembled WGS sequence"/>
</dbReference>
<reference evidence="2 3" key="1">
    <citation type="journal article" date="2014" name="PLoS Genet.">
        <title>Phylogenetically driven sequencing of extremely halophilic archaea reveals strategies for static and dynamic osmo-response.</title>
        <authorList>
            <person name="Becker E.A."/>
            <person name="Seitzer P.M."/>
            <person name="Tritt A."/>
            <person name="Larsen D."/>
            <person name="Krusor M."/>
            <person name="Yao A.I."/>
            <person name="Wu D."/>
            <person name="Madern D."/>
            <person name="Eisen J.A."/>
            <person name="Darling A.E."/>
            <person name="Facciotti M.T."/>
        </authorList>
    </citation>
    <scope>NUCLEOTIDE SEQUENCE [LARGE SCALE GENOMIC DNA]</scope>
    <source>
        <strain evidence="2 3">DSM 12278</strain>
    </source>
</reference>
<feature type="compositionally biased region" description="Acidic residues" evidence="1">
    <location>
        <begin position="314"/>
        <end position="339"/>
    </location>
</feature>
<dbReference type="PATRIC" id="fig|29540.5.peg.4053"/>
<proteinExistence type="predicted"/>
<sequence>MAFENQLAENELEDALSRIRSISALVNEGQSLDDLTAEDAAALDEAICREIVQALDIEQADIDPMLYFATWAARGDYHRPVEVFTVNYDLLLETAFEKVGARYFDGFVGNLNARFQTELVERTKGANGDEIPSSFVRLWKVHGSINWVRKDGDIVRVGQEAEESAAAIYPSDRKYEESRRVPFLALQDRFRRALHEDETILIISGYGFGDQHLNEIIFEAATRCKRSEFIAFCYSEIPEKLAERAEKIPNIQAIGPHEAIIGGNRGEWETPRDETENGDLVWKDGKMALRDFRNLSKYLARNLSVETQRRSETMEEQLAEMLSETDEEGSFDESIEEDEISRFGESNV</sequence>
<feature type="region of interest" description="Disordered" evidence="1">
    <location>
        <begin position="310"/>
        <end position="348"/>
    </location>
</feature>
<organism evidence="2 3">
    <name type="scientific">Natrialba asiatica (strain ATCC 700177 / DSM 12278 / JCM 9576 / FERM P-10747 / NBRC 102637 / 172P1)</name>
    <dbReference type="NCBI Taxonomy" id="29540"/>
    <lineage>
        <taxon>Archaea</taxon>
        <taxon>Methanobacteriati</taxon>
        <taxon>Methanobacteriota</taxon>
        <taxon>Stenosarchaea group</taxon>
        <taxon>Halobacteria</taxon>
        <taxon>Halobacteriales</taxon>
        <taxon>Natrialbaceae</taxon>
        <taxon>Natrialba</taxon>
    </lineage>
</organism>
<evidence type="ECO:0000256" key="1">
    <source>
        <dbReference type="SAM" id="MobiDB-lite"/>
    </source>
</evidence>
<name>M0AIW9_NATA1</name>
<gene>
    <name evidence="2" type="ORF">C481_19901</name>
</gene>
<keyword evidence="3" id="KW-1185">Reference proteome</keyword>